<sequence>MNSVGETSVPDRLRVLVVGPAPAAADSRGGMAAVIALMAAHPDERIRVTVVPTFVDEPRWRRLWVGVHGMVRATWLVLRGHTDVLHLHLAHGGSVIRKALPLCAARLTGIPTVVHAHSYDFGGWFDRLPPLFQAAVRRMLVADRWLVLGDGHVADYANRLRLTDSRISVLHNAVRIPDTPVTQFGAEPVHAVSMGRLGARKGSYDVIAAIDSLDATVRSRLRVTLAGDGDVDEVRAAVSRAGLGATIRVAGWLEPVARDELLCSAHVFVLPSYNEGLPVALLEAMAHGLAPVTTMVGSMGEVVSDRVDALIVNPGRPSEIAEALSALVTDEQLRARLGSAARDRASDFGLDLWYQRLTQLWTCLASKPPALSR</sequence>
<keyword evidence="2 4" id="KW-0808">Transferase</keyword>
<organism evidence="4 5">
    <name type="scientific">Mycobacterium ostraviense</name>
    <dbReference type="NCBI Taxonomy" id="2738409"/>
    <lineage>
        <taxon>Bacteria</taxon>
        <taxon>Bacillati</taxon>
        <taxon>Actinomycetota</taxon>
        <taxon>Actinomycetes</taxon>
        <taxon>Mycobacteriales</taxon>
        <taxon>Mycobacteriaceae</taxon>
        <taxon>Mycobacterium</taxon>
    </lineage>
</organism>
<dbReference type="PANTHER" id="PTHR12526">
    <property type="entry name" value="GLYCOSYLTRANSFERASE"/>
    <property type="match status" value="1"/>
</dbReference>
<evidence type="ECO:0000259" key="3">
    <source>
        <dbReference type="Pfam" id="PF00534"/>
    </source>
</evidence>
<dbReference type="CDD" id="cd03801">
    <property type="entry name" value="GT4_PimA-like"/>
    <property type="match status" value="1"/>
</dbReference>
<protein>
    <submittedName>
        <fullName evidence="4">Glycosyl transferase</fullName>
    </submittedName>
</protein>
<comment type="caution">
    <text evidence="4">The sequence shown here is derived from an EMBL/GenBank/DDBJ whole genome shotgun (WGS) entry which is preliminary data.</text>
</comment>
<reference evidence="5" key="1">
    <citation type="submission" date="2016-04" db="EMBL/GenBank/DDBJ databases">
        <authorList>
            <person name="Strapagiel D."/>
            <person name="Borowka P."/>
            <person name="Marciniak B."/>
            <person name="Bakula Z."/>
            <person name="Van Ingen J."/>
            <person name="Safianowska A."/>
            <person name="Dziadek J."/>
            <person name="Jagielski T."/>
        </authorList>
    </citation>
    <scope>NUCLEOTIDE SEQUENCE [LARGE SCALE GENOMIC DNA]</scope>
    <source>
        <strain evidence="5">1010001458</strain>
    </source>
</reference>
<dbReference type="GO" id="GO:0016757">
    <property type="term" value="F:glycosyltransferase activity"/>
    <property type="evidence" value="ECO:0007669"/>
    <property type="project" value="UniProtKB-KW"/>
</dbReference>
<dbReference type="PANTHER" id="PTHR12526:SF510">
    <property type="entry name" value="D-INOSITOL 3-PHOSPHATE GLYCOSYLTRANSFERASE"/>
    <property type="match status" value="1"/>
</dbReference>
<evidence type="ECO:0000256" key="1">
    <source>
        <dbReference type="ARBA" id="ARBA00022676"/>
    </source>
</evidence>
<dbReference type="SUPFAM" id="SSF53756">
    <property type="entry name" value="UDP-Glycosyltransferase/glycogen phosphorylase"/>
    <property type="match status" value="1"/>
</dbReference>
<name>A0A164AK27_9MYCO</name>
<proteinExistence type="predicted"/>
<dbReference type="Gene3D" id="3.40.50.2000">
    <property type="entry name" value="Glycogen Phosphorylase B"/>
    <property type="match status" value="2"/>
</dbReference>
<feature type="domain" description="Glycosyl transferase family 1" evidence="3">
    <location>
        <begin position="188"/>
        <end position="343"/>
    </location>
</feature>
<dbReference type="Pfam" id="PF00534">
    <property type="entry name" value="Glycos_transf_1"/>
    <property type="match status" value="1"/>
</dbReference>
<dbReference type="EMBL" id="LWCI01000105">
    <property type="protein sequence ID" value="KZS62563.1"/>
    <property type="molecule type" value="Genomic_DNA"/>
</dbReference>
<evidence type="ECO:0000313" key="4">
    <source>
        <dbReference type="EMBL" id="KZS62563.1"/>
    </source>
</evidence>
<dbReference type="Proteomes" id="UP000077342">
    <property type="component" value="Unassembled WGS sequence"/>
</dbReference>
<evidence type="ECO:0000313" key="5">
    <source>
        <dbReference type="Proteomes" id="UP000077342"/>
    </source>
</evidence>
<gene>
    <name evidence="4" type="ORF">A4G28_08320</name>
</gene>
<dbReference type="InterPro" id="IPR001296">
    <property type="entry name" value="Glyco_trans_1"/>
</dbReference>
<accession>A0A164AK27</accession>
<evidence type="ECO:0000256" key="2">
    <source>
        <dbReference type="ARBA" id="ARBA00022679"/>
    </source>
</evidence>
<keyword evidence="5" id="KW-1185">Reference proteome</keyword>
<dbReference type="AlphaFoldDB" id="A0A164AK27"/>
<keyword evidence="1" id="KW-0328">Glycosyltransferase</keyword>